<dbReference type="InParanoid" id="K3XP90"/>
<protein>
    <submittedName>
        <fullName evidence="2">Uncharacterized protein</fullName>
    </submittedName>
</protein>
<dbReference type="Gramene" id="KQL04309">
    <property type="protein sequence ID" value="KQL04309"/>
    <property type="gene ID" value="SETIT_003713mg"/>
</dbReference>
<feature type="compositionally biased region" description="Low complexity" evidence="1">
    <location>
        <begin position="24"/>
        <end position="35"/>
    </location>
</feature>
<feature type="region of interest" description="Disordered" evidence="1">
    <location>
        <begin position="1"/>
        <end position="51"/>
    </location>
</feature>
<evidence type="ECO:0000313" key="3">
    <source>
        <dbReference type="Proteomes" id="UP000004995"/>
    </source>
</evidence>
<dbReference type="AlphaFoldDB" id="K3XP90"/>
<dbReference type="EnsemblPlants" id="KQL04309">
    <property type="protein sequence ID" value="KQL04309"/>
    <property type="gene ID" value="SETIT_003713mg"/>
</dbReference>
<sequence>MTKHEDDFHHLMPSGGGGRKRAAGGEAEAYGVAMAEECEHGTDSGTDTDMR</sequence>
<evidence type="ECO:0000256" key="1">
    <source>
        <dbReference type="SAM" id="MobiDB-lite"/>
    </source>
</evidence>
<name>K3XP90_SETIT</name>
<organism evidence="2 3">
    <name type="scientific">Setaria italica</name>
    <name type="common">Foxtail millet</name>
    <name type="synonym">Panicum italicum</name>
    <dbReference type="NCBI Taxonomy" id="4555"/>
    <lineage>
        <taxon>Eukaryota</taxon>
        <taxon>Viridiplantae</taxon>
        <taxon>Streptophyta</taxon>
        <taxon>Embryophyta</taxon>
        <taxon>Tracheophyta</taxon>
        <taxon>Spermatophyta</taxon>
        <taxon>Magnoliopsida</taxon>
        <taxon>Liliopsida</taxon>
        <taxon>Poales</taxon>
        <taxon>Poaceae</taxon>
        <taxon>PACMAD clade</taxon>
        <taxon>Panicoideae</taxon>
        <taxon>Panicodae</taxon>
        <taxon>Paniceae</taxon>
        <taxon>Cenchrinae</taxon>
        <taxon>Setaria</taxon>
    </lineage>
</organism>
<dbReference type="HOGENOM" id="CLU_3110006_0_0_1"/>
<reference evidence="2" key="2">
    <citation type="submission" date="2018-08" db="UniProtKB">
        <authorList>
            <consortium name="EnsemblPlants"/>
        </authorList>
    </citation>
    <scope>IDENTIFICATION</scope>
    <source>
        <strain evidence="2">Yugu1</strain>
    </source>
</reference>
<feature type="compositionally biased region" description="Basic and acidic residues" evidence="1">
    <location>
        <begin position="1"/>
        <end position="10"/>
    </location>
</feature>
<keyword evidence="3" id="KW-1185">Reference proteome</keyword>
<feature type="compositionally biased region" description="Basic and acidic residues" evidence="1">
    <location>
        <begin position="37"/>
        <end position="51"/>
    </location>
</feature>
<dbReference type="Proteomes" id="UP000004995">
    <property type="component" value="Unassembled WGS sequence"/>
</dbReference>
<accession>K3XP90</accession>
<evidence type="ECO:0000313" key="2">
    <source>
        <dbReference type="EnsemblPlants" id="KQL04309"/>
    </source>
</evidence>
<proteinExistence type="predicted"/>
<dbReference type="EMBL" id="AGNK02002844">
    <property type="status" value="NOT_ANNOTATED_CDS"/>
    <property type="molecule type" value="Genomic_DNA"/>
</dbReference>
<reference evidence="3" key="1">
    <citation type="journal article" date="2012" name="Nat. Biotechnol.">
        <title>Reference genome sequence of the model plant Setaria.</title>
        <authorList>
            <person name="Bennetzen J.L."/>
            <person name="Schmutz J."/>
            <person name="Wang H."/>
            <person name="Percifield R."/>
            <person name="Hawkins J."/>
            <person name="Pontaroli A.C."/>
            <person name="Estep M."/>
            <person name="Feng L."/>
            <person name="Vaughn J.N."/>
            <person name="Grimwood J."/>
            <person name="Jenkins J."/>
            <person name="Barry K."/>
            <person name="Lindquist E."/>
            <person name="Hellsten U."/>
            <person name="Deshpande S."/>
            <person name="Wang X."/>
            <person name="Wu X."/>
            <person name="Mitros T."/>
            <person name="Triplett J."/>
            <person name="Yang X."/>
            <person name="Ye C.Y."/>
            <person name="Mauro-Herrera M."/>
            <person name="Wang L."/>
            <person name="Li P."/>
            <person name="Sharma M."/>
            <person name="Sharma R."/>
            <person name="Ronald P.C."/>
            <person name="Panaud O."/>
            <person name="Kellogg E.A."/>
            <person name="Brutnell T.P."/>
            <person name="Doust A.N."/>
            <person name="Tuskan G.A."/>
            <person name="Rokhsar D."/>
            <person name="Devos K.M."/>
        </authorList>
    </citation>
    <scope>NUCLEOTIDE SEQUENCE [LARGE SCALE GENOMIC DNA]</scope>
    <source>
        <strain evidence="3">cv. Yugu1</strain>
    </source>
</reference>